<dbReference type="InterPro" id="IPR000600">
    <property type="entry name" value="ROK"/>
</dbReference>
<dbReference type="AlphaFoldDB" id="A0AAD0EXC8"/>
<dbReference type="InterPro" id="IPR043129">
    <property type="entry name" value="ATPase_NBD"/>
</dbReference>
<name>A0AAD0EXC8_9BIFI</name>
<evidence type="ECO:0000313" key="3">
    <source>
        <dbReference type="Proteomes" id="UP000224056"/>
    </source>
</evidence>
<protein>
    <recommendedName>
        <fullName evidence="4">ROK family protein</fullName>
    </recommendedName>
</protein>
<evidence type="ECO:0000313" key="2">
    <source>
        <dbReference type="EMBL" id="ATO42096.1"/>
    </source>
</evidence>
<proteinExistence type="inferred from homology"/>
<dbReference type="PANTHER" id="PTHR18964">
    <property type="entry name" value="ROK (REPRESSOR, ORF, KINASE) FAMILY"/>
    <property type="match status" value="1"/>
</dbReference>
<dbReference type="PANTHER" id="PTHR18964:SF149">
    <property type="entry name" value="BIFUNCTIONAL UDP-N-ACETYLGLUCOSAMINE 2-EPIMERASE_N-ACETYLMANNOSAMINE KINASE"/>
    <property type="match status" value="1"/>
</dbReference>
<evidence type="ECO:0008006" key="4">
    <source>
        <dbReference type="Google" id="ProtNLM"/>
    </source>
</evidence>
<gene>
    <name evidence="2" type="ORF">BA20089_08265</name>
</gene>
<dbReference type="EMBL" id="CP017696">
    <property type="protein sequence ID" value="ATO42096.1"/>
    <property type="molecule type" value="Genomic_DNA"/>
</dbReference>
<dbReference type="Gene3D" id="3.30.420.40">
    <property type="match status" value="2"/>
</dbReference>
<comment type="similarity">
    <text evidence="1">Belongs to the ROK (NagC/XylR) family.</text>
</comment>
<dbReference type="SUPFAM" id="SSF53067">
    <property type="entry name" value="Actin-like ATPase domain"/>
    <property type="match status" value="1"/>
</dbReference>
<dbReference type="Pfam" id="PF00480">
    <property type="entry name" value="ROK"/>
    <property type="match status" value="1"/>
</dbReference>
<reference evidence="2 3" key="1">
    <citation type="submission" date="2016-10" db="EMBL/GenBank/DDBJ databases">
        <title>The whole genome sequencing and assembly of B. asteroides DSM 20089 strain.</title>
        <authorList>
            <person name="Lee Y.-J."/>
            <person name="Park M.-K."/>
            <person name="Yi H."/>
            <person name="Bahn Y.-S."/>
            <person name="Kim J.F."/>
            <person name="Lee D.-W."/>
        </authorList>
    </citation>
    <scope>NUCLEOTIDE SEQUENCE [LARGE SCALE GENOMIC DNA]</scope>
    <source>
        <strain evidence="2 3">DSM 20089</strain>
    </source>
</reference>
<sequence length="257" mass="27434">MPQPPEDDKGGTGSRIRAITAMARLLDRWAADRSIPCTGIGVAVPGIVQNDGMVTAASELGWNEVPLGDILRTADKGPVLIENNANAYAYGEVLAGAGKNHNPVVGYTIRHFGVGAGIVVDGCILRGSHGMAGEMGYTLTSRESLDKYYTYGGDLEWQISQISAVEDQPSKRSEETLIDLISLSIGDICLVADPEIIVLDIAPTLPGQRIREGLRRRLIGRIPHMPDLAATQLGRKAPLIGVGELISQQVRTAAFNV</sequence>
<accession>A0AAD0EXC8</accession>
<dbReference type="Proteomes" id="UP000224056">
    <property type="component" value="Chromosome"/>
</dbReference>
<evidence type="ECO:0000256" key="1">
    <source>
        <dbReference type="ARBA" id="ARBA00006479"/>
    </source>
</evidence>
<organism evidence="2 3">
    <name type="scientific">Bifidobacterium asteroides DSM 20089</name>
    <dbReference type="NCBI Taxonomy" id="1437594"/>
    <lineage>
        <taxon>Bacteria</taxon>
        <taxon>Bacillati</taxon>
        <taxon>Actinomycetota</taxon>
        <taxon>Actinomycetes</taxon>
        <taxon>Bifidobacteriales</taxon>
        <taxon>Bifidobacteriaceae</taxon>
        <taxon>Bifidobacterium</taxon>
    </lineage>
</organism>